<keyword evidence="1" id="KW-1133">Transmembrane helix</keyword>
<keyword evidence="1" id="KW-0812">Transmembrane</keyword>
<proteinExistence type="predicted"/>
<evidence type="ECO:0000256" key="1">
    <source>
        <dbReference type="SAM" id="Phobius"/>
    </source>
</evidence>
<gene>
    <name evidence="2" type="ORF">BOA8489_03488</name>
</gene>
<name>A0A238J410_9RHOB</name>
<keyword evidence="3" id="KW-1185">Reference proteome</keyword>
<dbReference type="EMBL" id="FXXQ01000015">
    <property type="protein sequence ID" value="SMX25347.1"/>
    <property type="molecule type" value="Genomic_DNA"/>
</dbReference>
<accession>A0A238J410</accession>
<dbReference type="Proteomes" id="UP000201838">
    <property type="component" value="Unassembled WGS sequence"/>
</dbReference>
<protein>
    <submittedName>
        <fullName evidence="2">Uncharacterized protein</fullName>
    </submittedName>
</protein>
<dbReference type="AlphaFoldDB" id="A0A238J410"/>
<evidence type="ECO:0000313" key="3">
    <source>
        <dbReference type="Proteomes" id="UP000201838"/>
    </source>
</evidence>
<feature type="transmembrane region" description="Helical" evidence="1">
    <location>
        <begin position="20"/>
        <end position="50"/>
    </location>
</feature>
<keyword evidence="1" id="KW-0472">Membrane</keyword>
<organism evidence="2 3">
    <name type="scientific">Boseongicola aestuarii</name>
    <dbReference type="NCBI Taxonomy" id="1470561"/>
    <lineage>
        <taxon>Bacteria</taxon>
        <taxon>Pseudomonadati</taxon>
        <taxon>Pseudomonadota</taxon>
        <taxon>Alphaproteobacteria</taxon>
        <taxon>Rhodobacterales</taxon>
        <taxon>Paracoccaceae</taxon>
        <taxon>Boseongicola</taxon>
    </lineage>
</organism>
<dbReference type="RefSeq" id="WP_093975541.1">
    <property type="nucleotide sequence ID" value="NZ_FXXQ01000015.1"/>
</dbReference>
<sequence length="64" mass="7311">MRNEHKTYPDAVQNYTNAFLASFGVIVFMILFAIWAVWGLLVAGLLSALADRLMMVDFRRRSDS</sequence>
<evidence type="ECO:0000313" key="2">
    <source>
        <dbReference type="EMBL" id="SMX25347.1"/>
    </source>
</evidence>
<reference evidence="2 3" key="1">
    <citation type="submission" date="2017-05" db="EMBL/GenBank/DDBJ databases">
        <authorList>
            <person name="Song R."/>
            <person name="Chenine A.L."/>
            <person name="Ruprecht R.M."/>
        </authorList>
    </citation>
    <scope>NUCLEOTIDE SEQUENCE [LARGE SCALE GENOMIC DNA]</scope>
    <source>
        <strain evidence="2 3">CECT 8489</strain>
    </source>
</reference>